<proteinExistence type="predicted"/>
<gene>
    <name evidence="2" type="ORF">EJB05_50411</name>
</gene>
<protein>
    <submittedName>
        <fullName evidence="2">Uncharacterized protein</fullName>
    </submittedName>
</protein>
<evidence type="ECO:0000313" key="3">
    <source>
        <dbReference type="Proteomes" id="UP000324897"/>
    </source>
</evidence>
<dbReference type="Proteomes" id="UP000324897">
    <property type="component" value="Unassembled WGS sequence"/>
</dbReference>
<feature type="compositionally biased region" description="Basic and acidic residues" evidence="1">
    <location>
        <begin position="130"/>
        <end position="145"/>
    </location>
</feature>
<dbReference type="OrthoDB" id="10552225at2759"/>
<feature type="compositionally biased region" description="Acidic residues" evidence="1">
    <location>
        <begin position="120"/>
        <end position="129"/>
    </location>
</feature>
<comment type="caution">
    <text evidence="2">The sequence shown here is derived from an EMBL/GenBank/DDBJ whole genome shotgun (WGS) entry which is preliminary data.</text>
</comment>
<reference evidence="2 3" key="1">
    <citation type="journal article" date="2019" name="Sci. Rep.">
        <title>A high-quality genome of Eragrostis curvula grass provides insights into Poaceae evolution and supports new strategies to enhance forage quality.</title>
        <authorList>
            <person name="Carballo J."/>
            <person name="Santos B.A.C.M."/>
            <person name="Zappacosta D."/>
            <person name="Garbus I."/>
            <person name="Selva J.P."/>
            <person name="Gallo C.A."/>
            <person name="Diaz A."/>
            <person name="Albertini E."/>
            <person name="Caccamo M."/>
            <person name="Echenique V."/>
        </authorList>
    </citation>
    <scope>NUCLEOTIDE SEQUENCE [LARGE SCALE GENOMIC DNA]</scope>
    <source>
        <strain evidence="3">cv. Victoria</strain>
        <tissue evidence="2">Leaf</tissue>
    </source>
</reference>
<dbReference type="EMBL" id="RWGY01000111">
    <property type="protein sequence ID" value="TVU04028.1"/>
    <property type="molecule type" value="Genomic_DNA"/>
</dbReference>
<evidence type="ECO:0000313" key="2">
    <source>
        <dbReference type="EMBL" id="TVU04028.1"/>
    </source>
</evidence>
<accession>A0A5J9SY83</accession>
<keyword evidence="3" id="KW-1185">Reference proteome</keyword>
<organism evidence="2 3">
    <name type="scientific">Eragrostis curvula</name>
    <name type="common">weeping love grass</name>
    <dbReference type="NCBI Taxonomy" id="38414"/>
    <lineage>
        <taxon>Eukaryota</taxon>
        <taxon>Viridiplantae</taxon>
        <taxon>Streptophyta</taxon>
        <taxon>Embryophyta</taxon>
        <taxon>Tracheophyta</taxon>
        <taxon>Spermatophyta</taxon>
        <taxon>Magnoliopsida</taxon>
        <taxon>Liliopsida</taxon>
        <taxon>Poales</taxon>
        <taxon>Poaceae</taxon>
        <taxon>PACMAD clade</taxon>
        <taxon>Chloridoideae</taxon>
        <taxon>Eragrostideae</taxon>
        <taxon>Eragrostidinae</taxon>
        <taxon>Eragrostis</taxon>
    </lineage>
</organism>
<sequence length="175" mass="19116">MIAVLDWFDLQAKLLSVMGISHSRLGKLGDCLERAGRPPREVDGIISMCNWHLTNLVRTLNSCHENVSEFRSMLVEIKTAASMGKDSAAEEEDTERKEKYAAANAIEDNDPAVEKKDADVDATEDTDPATEEKDTAEDNDRATEEKDADTDAAEDNVPAGEEKDASADTAVDMVL</sequence>
<dbReference type="AlphaFoldDB" id="A0A5J9SY83"/>
<feature type="region of interest" description="Disordered" evidence="1">
    <location>
        <begin position="81"/>
        <end position="175"/>
    </location>
</feature>
<name>A0A5J9SY83_9POAL</name>
<evidence type="ECO:0000256" key="1">
    <source>
        <dbReference type="SAM" id="MobiDB-lite"/>
    </source>
</evidence>
<dbReference type="Gramene" id="TVU04028">
    <property type="protein sequence ID" value="TVU04028"/>
    <property type="gene ID" value="EJB05_50411"/>
</dbReference>